<dbReference type="SMART" id="SM00320">
    <property type="entry name" value="WD40"/>
    <property type="match status" value="2"/>
</dbReference>
<dbReference type="PATRIC" id="fig|698760.3.peg.4628"/>
<dbReference type="Gene3D" id="2.130.10.10">
    <property type="entry name" value="YVTN repeat-like/Quinoprotein amine dehydrogenase"/>
    <property type="match status" value="2"/>
</dbReference>
<name>L7F7J3_STRT8</name>
<dbReference type="PROSITE" id="PS50082">
    <property type="entry name" value="WD_REPEATS_2"/>
    <property type="match status" value="2"/>
</dbReference>
<accession>L7F7J3</accession>
<reference evidence="2 3" key="1">
    <citation type="journal article" date="2011" name="Plasmid">
        <title>Streptomyces turgidiscabies Car8 contains a modular pathogenicity island that shares virulence genes with other actinobacterial plant pathogens.</title>
        <authorList>
            <person name="Huguet-Tapia J.C."/>
            <person name="Badger J.H."/>
            <person name="Loria R."/>
            <person name="Pettis G.S."/>
        </authorList>
    </citation>
    <scope>NUCLEOTIDE SEQUENCE [LARGE SCALE GENOMIC DNA]</scope>
    <source>
        <strain evidence="2 3">Car8</strain>
    </source>
</reference>
<keyword evidence="1" id="KW-0853">WD repeat</keyword>
<comment type="caution">
    <text evidence="2">The sequence shown here is derived from an EMBL/GenBank/DDBJ whole genome shotgun (WGS) entry which is preliminary data.</text>
</comment>
<dbReference type="SUPFAM" id="SSF63829">
    <property type="entry name" value="Calcium-dependent phosphotriesterase"/>
    <property type="match status" value="1"/>
</dbReference>
<sequence>MAAGHAKTTVDLATASTTPTDAIALGPGGRRLLTARLTEDGYDNETWDITRHRRTALLPGPGGRDLAVSQDGRLLVTDNRVVRAGRSHVYDLVQHDDITEIAFAPDGSGLAAGDGTGRVAVWDGDLRHRAGILRNVFLAPADPSTDSAESIAALAFSPDGRTLAVGGNAGTVQLWDIATQQPLGPSLPTPGESIDTLAFSPDSTMLYAGGEHVALQRYVVDPDRAVSLVCSRAGNTELARAQWRTYVPDRPYQQVCP</sequence>
<feature type="repeat" description="WD" evidence="1">
    <location>
        <begin position="98"/>
        <end position="123"/>
    </location>
</feature>
<dbReference type="AlphaFoldDB" id="L7F7J3"/>
<gene>
    <name evidence="2" type="ORF">STRTUCAR8_01016</name>
</gene>
<evidence type="ECO:0000313" key="2">
    <source>
        <dbReference type="EMBL" id="ELP66630.1"/>
    </source>
</evidence>
<protein>
    <submittedName>
        <fullName evidence="2">WD domain, G-beta repeat protein</fullName>
    </submittedName>
</protein>
<dbReference type="Proteomes" id="UP000010931">
    <property type="component" value="Unassembled WGS sequence"/>
</dbReference>
<dbReference type="PANTHER" id="PTHR19879:SF9">
    <property type="entry name" value="TRANSCRIPTION INITIATION FACTOR TFIID SUBUNIT 5"/>
    <property type="match status" value="1"/>
</dbReference>
<organism evidence="2 3">
    <name type="scientific">Streptomyces turgidiscabies (strain Car8)</name>
    <dbReference type="NCBI Taxonomy" id="698760"/>
    <lineage>
        <taxon>Bacteria</taxon>
        <taxon>Bacillati</taxon>
        <taxon>Actinomycetota</taxon>
        <taxon>Actinomycetes</taxon>
        <taxon>Kitasatosporales</taxon>
        <taxon>Streptomycetaceae</taxon>
        <taxon>Streptomyces</taxon>
    </lineage>
</organism>
<evidence type="ECO:0000256" key="1">
    <source>
        <dbReference type="PROSITE-ProRule" id="PRU00221"/>
    </source>
</evidence>
<proteinExistence type="predicted"/>
<dbReference type="PROSITE" id="PS50294">
    <property type="entry name" value="WD_REPEATS_REGION"/>
    <property type="match status" value="1"/>
</dbReference>
<evidence type="ECO:0000313" key="3">
    <source>
        <dbReference type="Proteomes" id="UP000010931"/>
    </source>
</evidence>
<feature type="repeat" description="WD" evidence="1">
    <location>
        <begin position="144"/>
        <end position="185"/>
    </location>
</feature>
<dbReference type="EMBL" id="AEJB01000340">
    <property type="protein sequence ID" value="ELP66630.1"/>
    <property type="molecule type" value="Genomic_DNA"/>
</dbReference>
<dbReference type="Pfam" id="PF00400">
    <property type="entry name" value="WD40"/>
    <property type="match status" value="2"/>
</dbReference>
<dbReference type="PANTHER" id="PTHR19879">
    <property type="entry name" value="TRANSCRIPTION INITIATION FACTOR TFIID"/>
    <property type="match status" value="1"/>
</dbReference>
<dbReference type="STRING" id="85558.T45_03187"/>
<dbReference type="InterPro" id="IPR015943">
    <property type="entry name" value="WD40/YVTN_repeat-like_dom_sf"/>
</dbReference>
<keyword evidence="3" id="KW-1185">Reference proteome</keyword>
<dbReference type="InterPro" id="IPR001680">
    <property type="entry name" value="WD40_rpt"/>
</dbReference>